<keyword evidence="4" id="KW-1003">Cell membrane</keyword>
<evidence type="ECO:0000256" key="3">
    <source>
        <dbReference type="ARBA" id="ARBA00022448"/>
    </source>
</evidence>
<proteinExistence type="inferred from homology"/>
<evidence type="ECO:0000256" key="4">
    <source>
        <dbReference type="ARBA" id="ARBA00022475"/>
    </source>
</evidence>
<dbReference type="Pfam" id="PF01594">
    <property type="entry name" value="AI-2E_transport"/>
    <property type="match status" value="1"/>
</dbReference>
<dbReference type="AlphaFoldDB" id="A0A0D5ND72"/>
<name>A0A0D5ND72_9BACL</name>
<feature type="transmembrane region" description="Helical" evidence="8">
    <location>
        <begin position="45"/>
        <end position="64"/>
    </location>
</feature>
<keyword evidence="3" id="KW-0813">Transport</keyword>
<dbReference type="KEGG" id="pbj:VN24_00250"/>
<feature type="transmembrane region" description="Helical" evidence="8">
    <location>
        <begin position="166"/>
        <end position="188"/>
    </location>
</feature>
<feature type="transmembrane region" description="Helical" evidence="8">
    <location>
        <begin position="285"/>
        <end position="301"/>
    </location>
</feature>
<dbReference type="EMBL" id="CP011058">
    <property type="protein sequence ID" value="AJY73344.1"/>
    <property type="molecule type" value="Genomic_DNA"/>
</dbReference>
<protein>
    <recommendedName>
        <fullName evidence="11">Permease</fullName>
    </recommendedName>
</protein>
<keyword evidence="7 8" id="KW-0472">Membrane</keyword>
<evidence type="ECO:0000256" key="5">
    <source>
        <dbReference type="ARBA" id="ARBA00022692"/>
    </source>
</evidence>
<evidence type="ECO:0000256" key="7">
    <source>
        <dbReference type="ARBA" id="ARBA00023136"/>
    </source>
</evidence>
<dbReference type="InterPro" id="IPR002549">
    <property type="entry name" value="AI-2E-like"/>
</dbReference>
<dbReference type="GO" id="GO:0055085">
    <property type="term" value="P:transmembrane transport"/>
    <property type="evidence" value="ECO:0007669"/>
    <property type="project" value="TreeGrafter"/>
</dbReference>
<reference evidence="9 10" key="1">
    <citation type="journal article" date="2015" name="J. Biotechnol.">
        <title>Complete genome sequence of Paenibacillus beijingensis 7188(T) (=DSM 24997(T)), a novel rhizobacterium from jujube garden soil.</title>
        <authorList>
            <person name="Kwak Y."/>
            <person name="Shin J.H."/>
        </authorList>
    </citation>
    <scope>NUCLEOTIDE SEQUENCE [LARGE SCALE GENOMIC DNA]</scope>
    <source>
        <strain evidence="9 10">DSM 24997</strain>
    </source>
</reference>
<dbReference type="HOGENOM" id="CLU_031275_8_2_9"/>
<keyword evidence="6 8" id="KW-1133">Transmembrane helix</keyword>
<evidence type="ECO:0000256" key="6">
    <source>
        <dbReference type="ARBA" id="ARBA00022989"/>
    </source>
</evidence>
<organism evidence="9 10">
    <name type="scientific">Paenibacillus beijingensis</name>
    <dbReference type="NCBI Taxonomy" id="1126833"/>
    <lineage>
        <taxon>Bacteria</taxon>
        <taxon>Bacillati</taxon>
        <taxon>Bacillota</taxon>
        <taxon>Bacilli</taxon>
        <taxon>Bacillales</taxon>
        <taxon>Paenibacillaceae</taxon>
        <taxon>Paenibacillus</taxon>
    </lineage>
</organism>
<reference evidence="10" key="2">
    <citation type="submission" date="2015-03" db="EMBL/GenBank/DDBJ databases">
        <title>Genome sequence of Paenibacillus beijingensis strain DSM 24997T.</title>
        <authorList>
            <person name="Kwak Y."/>
            <person name="Shin J.-H."/>
        </authorList>
    </citation>
    <scope>NUCLEOTIDE SEQUENCE [LARGE SCALE GENOMIC DNA]</scope>
    <source>
        <strain evidence="10">DSM 24997</strain>
    </source>
</reference>
<dbReference type="PANTHER" id="PTHR21716:SF53">
    <property type="entry name" value="PERMEASE PERM-RELATED"/>
    <property type="match status" value="1"/>
</dbReference>
<keyword evidence="10" id="KW-1185">Reference proteome</keyword>
<feature type="transmembrane region" description="Helical" evidence="8">
    <location>
        <begin position="252"/>
        <end position="278"/>
    </location>
</feature>
<dbReference type="PANTHER" id="PTHR21716">
    <property type="entry name" value="TRANSMEMBRANE PROTEIN"/>
    <property type="match status" value="1"/>
</dbReference>
<feature type="transmembrane region" description="Helical" evidence="8">
    <location>
        <begin position="80"/>
        <end position="101"/>
    </location>
</feature>
<dbReference type="Proteomes" id="UP000032633">
    <property type="component" value="Chromosome"/>
</dbReference>
<keyword evidence="5 8" id="KW-0812">Transmembrane</keyword>
<evidence type="ECO:0008006" key="11">
    <source>
        <dbReference type="Google" id="ProtNLM"/>
    </source>
</evidence>
<feature type="transmembrane region" description="Helical" evidence="8">
    <location>
        <begin position="16"/>
        <end position="33"/>
    </location>
</feature>
<dbReference type="STRING" id="1126833.VN24_00250"/>
<comment type="subcellular location">
    <subcellularLocation>
        <location evidence="1">Cell membrane</location>
        <topology evidence="1">Multi-pass membrane protein</topology>
    </subcellularLocation>
</comment>
<accession>A0A0D5ND72</accession>
<comment type="similarity">
    <text evidence="2">Belongs to the autoinducer-2 exporter (AI-2E) (TC 2.A.86) family.</text>
</comment>
<dbReference type="PATRIC" id="fig|1126833.4.peg.59"/>
<evidence type="ECO:0000313" key="9">
    <source>
        <dbReference type="EMBL" id="AJY73344.1"/>
    </source>
</evidence>
<evidence type="ECO:0000256" key="1">
    <source>
        <dbReference type="ARBA" id="ARBA00004651"/>
    </source>
</evidence>
<evidence type="ECO:0000313" key="10">
    <source>
        <dbReference type="Proteomes" id="UP000032633"/>
    </source>
</evidence>
<evidence type="ECO:0000256" key="8">
    <source>
        <dbReference type="SAM" id="Phobius"/>
    </source>
</evidence>
<gene>
    <name evidence="9" type="ORF">VN24_00250</name>
</gene>
<feature type="transmembrane region" description="Helical" evidence="8">
    <location>
        <begin position="225"/>
        <end position="246"/>
    </location>
</feature>
<evidence type="ECO:0000256" key="2">
    <source>
        <dbReference type="ARBA" id="ARBA00009773"/>
    </source>
</evidence>
<dbReference type="GO" id="GO:0005886">
    <property type="term" value="C:plasma membrane"/>
    <property type="evidence" value="ECO:0007669"/>
    <property type="project" value="UniProtKB-SubCell"/>
</dbReference>
<feature type="transmembrane region" description="Helical" evidence="8">
    <location>
        <begin position="321"/>
        <end position="348"/>
    </location>
</feature>
<sequence length="364" mass="40800">MRRESNGGHKLPIGKFYRICISIILVLLILYLLSKLEFLLQPLMAAFNVLLLPFVLSFFFYYLFRPIVALLHRWHLSKPLAILFLFVLIGSFMTLFLVLVWPTLQEQTMEFINNLPSLANSVQQQINLLAERKFVGTMIQNIDISSKVSGYLEQFVNTATAYLSNAVSWITSFIVVISTVPVLLYYLLKEDKKGYTSLVRILPKKYREDAITVVHDTDKMLSEFVLGRVVCCLLLGTLVYIGFIIIDLPYSLLLAVIVAILNMIPYIGSIIGAIPCILIAFTDSFVSAIWVLVIILIAQQIEGNLISPHVYGRTLNIHPLTTVLVVLVAGSVTGIIGVMISIPVYMAVKIIVLKIVERYEAASG</sequence>